<dbReference type="InterPro" id="IPR036477">
    <property type="entry name" value="Formyl_transf_N_sf"/>
</dbReference>
<organism evidence="3 4">
    <name type="scientific">Candidatus Beckwithbacteria bacterium RIFCSPHIGHO2_12_FULL_47_17</name>
    <dbReference type="NCBI Taxonomy" id="1797460"/>
    <lineage>
        <taxon>Bacteria</taxon>
        <taxon>Candidatus Beckwithiibacteriota</taxon>
    </lineage>
</organism>
<evidence type="ECO:0008006" key="5">
    <source>
        <dbReference type="Google" id="ProtNLM"/>
    </source>
</evidence>
<dbReference type="InterPro" id="IPR011034">
    <property type="entry name" value="Formyl_transferase-like_C_sf"/>
</dbReference>
<dbReference type="Pfam" id="PF02911">
    <property type="entry name" value="Formyl_trans_C"/>
    <property type="match status" value="1"/>
</dbReference>
<feature type="domain" description="Formyl transferase C-terminal" evidence="2">
    <location>
        <begin position="153"/>
        <end position="208"/>
    </location>
</feature>
<dbReference type="SUPFAM" id="SSF53328">
    <property type="entry name" value="Formyltransferase"/>
    <property type="match status" value="1"/>
</dbReference>
<dbReference type="EMBL" id="MEZN01000021">
    <property type="protein sequence ID" value="OGD56194.1"/>
    <property type="molecule type" value="Genomic_DNA"/>
</dbReference>
<evidence type="ECO:0000313" key="3">
    <source>
        <dbReference type="EMBL" id="OGD56194.1"/>
    </source>
</evidence>
<dbReference type="STRING" id="1797460.A3E73_00885"/>
<dbReference type="SUPFAM" id="SSF50486">
    <property type="entry name" value="FMT C-terminal domain-like"/>
    <property type="match status" value="1"/>
</dbReference>
<proteinExistence type="predicted"/>
<accession>A0A1F5DMA6</accession>
<sequence length="228" mass="25357">MVKVLFLGNDTDYSNRVKTGLENAGYPLVDDQKQADLTVSAAYGQKLPPGGLNLHPSLLPKYRGATPVPRQILDGVKQSGITIIKMTGEFDAGPIVAQKTVPVLPEDTAPDLLRRCFKTGADLLIKILPDYLNNKITLRPQADSKTAYCRRFTKQDGFVTWEEFKRGVDERKIRALYPWPGVWTTMPASPAGGPNGKTLKLLPKNMYQLEGKQPITRKQFEAGYKQLL</sequence>
<dbReference type="PANTHER" id="PTHR11138">
    <property type="entry name" value="METHIONYL-TRNA FORMYLTRANSFERASE"/>
    <property type="match status" value="1"/>
</dbReference>
<dbReference type="Gene3D" id="3.40.50.12230">
    <property type="match status" value="1"/>
</dbReference>
<dbReference type="GO" id="GO:0004479">
    <property type="term" value="F:methionyl-tRNA formyltransferase activity"/>
    <property type="evidence" value="ECO:0007669"/>
    <property type="project" value="TreeGrafter"/>
</dbReference>
<dbReference type="AlphaFoldDB" id="A0A1F5DMA6"/>
<comment type="caution">
    <text evidence="3">The sequence shown here is derived from an EMBL/GenBank/DDBJ whole genome shotgun (WGS) entry which is preliminary data.</text>
</comment>
<evidence type="ECO:0000259" key="1">
    <source>
        <dbReference type="Pfam" id="PF00551"/>
    </source>
</evidence>
<feature type="domain" description="Formyl transferase N-terminal" evidence="1">
    <location>
        <begin position="32"/>
        <end position="126"/>
    </location>
</feature>
<dbReference type="GO" id="GO:0005829">
    <property type="term" value="C:cytosol"/>
    <property type="evidence" value="ECO:0007669"/>
    <property type="project" value="TreeGrafter"/>
</dbReference>
<dbReference type="Pfam" id="PF00551">
    <property type="entry name" value="Formyl_trans_N"/>
    <property type="match status" value="1"/>
</dbReference>
<dbReference type="PANTHER" id="PTHR11138:SF5">
    <property type="entry name" value="METHIONYL-TRNA FORMYLTRANSFERASE, MITOCHONDRIAL"/>
    <property type="match status" value="1"/>
</dbReference>
<dbReference type="InterPro" id="IPR005793">
    <property type="entry name" value="Formyl_trans_C"/>
</dbReference>
<reference evidence="3 4" key="1">
    <citation type="journal article" date="2016" name="Nat. Commun.">
        <title>Thousands of microbial genomes shed light on interconnected biogeochemical processes in an aquifer system.</title>
        <authorList>
            <person name="Anantharaman K."/>
            <person name="Brown C.T."/>
            <person name="Hug L.A."/>
            <person name="Sharon I."/>
            <person name="Castelle C.J."/>
            <person name="Probst A.J."/>
            <person name="Thomas B.C."/>
            <person name="Singh A."/>
            <person name="Wilkins M.J."/>
            <person name="Karaoz U."/>
            <person name="Brodie E.L."/>
            <person name="Williams K.H."/>
            <person name="Hubbard S.S."/>
            <person name="Banfield J.F."/>
        </authorList>
    </citation>
    <scope>NUCLEOTIDE SEQUENCE [LARGE SCALE GENOMIC DNA]</scope>
</reference>
<dbReference type="Proteomes" id="UP000176791">
    <property type="component" value="Unassembled WGS sequence"/>
</dbReference>
<protein>
    <recommendedName>
        <fullName evidence="5">Methionyl-tRNA formyltransferase</fullName>
    </recommendedName>
</protein>
<evidence type="ECO:0000313" key="4">
    <source>
        <dbReference type="Proteomes" id="UP000176791"/>
    </source>
</evidence>
<dbReference type="InterPro" id="IPR002376">
    <property type="entry name" value="Formyl_transf_N"/>
</dbReference>
<evidence type="ECO:0000259" key="2">
    <source>
        <dbReference type="Pfam" id="PF02911"/>
    </source>
</evidence>
<gene>
    <name evidence="3" type="ORF">A3E73_00885</name>
</gene>
<name>A0A1F5DMA6_9BACT</name>